<comment type="caution">
    <text evidence="2">The sequence shown here is derived from an EMBL/GenBank/DDBJ whole genome shotgun (WGS) entry which is preliminary data.</text>
</comment>
<dbReference type="Proteomes" id="UP001059041">
    <property type="component" value="Linkage Group LG24"/>
</dbReference>
<dbReference type="EMBL" id="JAFHDT010000024">
    <property type="protein sequence ID" value="KAI7791803.1"/>
    <property type="molecule type" value="Genomic_DNA"/>
</dbReference>
<evidence type="ECO:0000313" key="3">
    <source>
        <dbReference type="Proteomes" id="UP001059041"/>
    </source>
</evidence>
<accession>A0A9W7T554</accession>
<keyword evidence="3" id="KW-1185">Reference proteome</keyword>
<evidence type="ECO:0000313" key="2">
    <source>
        <dbReference type="EMBL" id="KAI7791803.1"/>
    </source>
</evidence>
<feature type="chain" id="PRO_5040837291" evidence="1">
    <location>
        <begin position="18"/>
        <end position="100"/>
    </location>
</feature>
<proteinExistence type="predicted"/>
<reference evidence="2" key="1">
    <citation type="submission" date="2021-02" db="EMBL/GenBank/DDBJ databases">
        <title>Comparative genomics reveals that relaxation of natural selection precedes convergent phenotypic evolution of cavefish.</title>
        <authorList>
            <person name="Peng Z."/>
        </authorList>
    </citation>
    <scope>NUCLEOTIDE SEQUENCE</scope>
    <source>
        <tissue evidence="2">Muscle</tissue>
    </source>
</reference>
<keyword evidence="1" id="KW-0732">Signal</keyword>
<name>A0A9W7T554_TRIRA</name>
<sequence>MIPLWTLNLLLLSYTLGFPLHNTTWGLDVEPFSNDTNITLEYMLKTDLSHSDLRCSVNRIQSSPFCLLATCSLSNLGSSLQMGDERAGDLTNDPMGIGKK</sequence>
<feature type="signal peptide" evidence="1">
    <location>
        <begin position="1"/>
        <end position="17"/>
    </location>
</feature>
<dbReference type="AlphaFoldDB" id="A0A9W7T554"/>
<organism evidence="2 3">
    <name type="scientific">Triplophysa rosa</name>
    <name type="common">Cave loach</name>
    <dbReference type="NCBI Taxonomy" id="992332"/>
    <lineage>
        <taxon>Eukaryota</taxon>
        <taxon>Metazoa</taxon>
        <taxon>Chordata</taxon>
        <taxon>Craniata</taxon>
        <taxon>Vertebrata</taxon>
        <taxon>Euteleostomi</taxon>
        <taxon>Actinopterygii</taxon>
        <taxon>Neopterygii</taxon>
        <taxon>Teleostei</taxon>
        <taxon>Ostariophysi</taxon>
        <taxon>Cypriniformes</taxon>
        <taxon>Nemacheilidae</taxon>
        <taxon>Triplophysa</taxon>
    </lineage>
</organism>
<protein>
    <submittedName>
        <fullName evidence="2">Uncharacterized protein</fullName>
    </submittedName>
</protein>
<evidence type="ECO:0000256" key="1">
    <source>
        <dbReference type="SAM" id="SignalP"/>
    </source>
</evidence>
<gene>
    <name evidence="2" type="ORF">IRJ41_009099</name>
</gene>